<dbReference type="Gene3D" id="3.40.50.720">
    <property type="entry name" value="NAD(P)-binding Rossmann-like Domain"/>
    <property type="match status" value="1"/>
</dbReference>
<dbReference type="InterPro" id="IPR002347">
    <property type="entry name" value="SDR_fam"/>
</dbReference>
<dbReference type="PANTHER" id="PTHR44196:SF2">
    <property type="entry name" value="SHORT-CHAIN DEHYDROGENASE-RELATED"/>
    <property type="match status" value="1"/>
</dbReference>
<dbReference type="PANTHER" id="PTHR44196">
    <property type="entry name" value="DEHYDROGENASE/REDUCTASE SDR FAMILY MEMBER 7B"/>
    <property type="match status" value="1"/>
</dbReference>
<feature type="domain" description="Ketoreductase" evidence="3">
    <location>
        <begin position="7"/>
        <end position="180"/>
    </location>
</feature>
<evidence type="ECO:0000256" key="1">
    <source>
        <dbReference type="ARBA" id="ARBA00006484"/>
    </source>
</evidence>
<dbReference type="SUPFAM" id="SSF51735">
    <property type="entry name" value="NAD(P)-binding Rossmann-fold domains"/>
    <property type="match status" value="1"/>
</dbReference>
<dbReference type="PROSITE" id="PS51257">
    <property type="entry name" value="PROKAR_LIPOPROTEIN"/>
    <property type="match status" value="1"/>
</dbReference>
<sequence length="259" mass="27810">MTRYPFRSALVTGASSGIGESMAVLLGQAGVACVLVARRGDRLTEIADRYSNFEVLEADLTTDEGCARVVARIADPQHPIDLVVNNAGFGSSGLFHEIESARLDDEIALNIRALTRLSRAAIEVMVERKSGWLLNVSSVASFQPAPKLAVYAATKAYVTNLTESLHEEVRGTGVKVTALCPGLTRTEFQSVSNTSDYQTQFPEFLWCTSEEVARVGLEDVVKGKALSVPGALYKGLVGASSVLPGPLKRLVARLSLRAR</sequence>
<keyword evidence="2" id="KW-0560">Oxidoreductase</keyword>
<protein>
    <submittedName>
        <fullName evidence="4">Unannotated protein</fullName>
    </submittedName>
</protein>
<dbReference type="PRINTS" id="PR00081">
    <property type="entry name" value="GDHRDH"/>
</dbReference>
<dbReference type="PROSITE" id="PS00061">
    <property type="entry name" value="ADH_SHORT"/>
    <property type="match status" value="1"/>
</dbReference>
<dbReference type="CDD" id="cd05233">
    <property type="entry name" value="SDR_c"/>
    <property type="match status" value="1"/>
</dbReference>
<evidence type="ECO:0000259" key="3">
    <source>
        <dbReference type="SMART" id="SM00822"/>
    </source>
</evidence>
<reference evidence="4" key="1">
    <citation type="submission" date="2020-05" db="EMBL/GenBank/DDBJ databases">
        <authorList>
            <person name="Chiriac C."/>
            <person name="Salcher M."/>
            <person name="Ghai R."/>
            <person name="Kavagutti S V."/>
        </authorList>
    </citation>
    <scope>NUCLEOTIDE SEQUENCE</scope>
</reference>
<name>A0A6J7W276_9ZZZZ</name>
<evidence type="ECO:0000313" key="4">
    <source>
        <dbReference type="EMBL" id="CAB5136938.1"/>
    </source>
</evidence>
<dbReference type="AlphaFoldDB" id="A0A6J7W276"/>
<dbReference type="GO" id="GO:0016491">
    <property type="term" value="F:oxidoreductase activity"/>
    <property type="evidence" value="ECO:0007669"/>
    <property type="project" value="UniProtKB-KW"/>
</dbReference>
<organism evidence="4">
    <name type="scientific">freshwater metagenome</name>
    <dbReference type="NCBI Taxonomy" id="449393"/>
    <lineage>
        <taxon>unclassified sequences</taxon>
        <taxon>metagenomes</taxon>
        <taxon>ecological metagenomes</taxon>
    </lineage>
</organism>
<accession>A0A6J7W276</accession>
<dbReference type="PIRSF" id="PIRSF000126">
    <property type="entry name" value="11-beta-HSD1"/>
    <property type="match status" value="1"/>
</dbReference>
<dbReference type="GO" id="GO:0016020">
    <property type="term" value="C:membrane"/>
    <property type="evidence" value="ECO:0007669"/>
    <property type="project" value="TreeGrafter"/>
</dbReference>
<dbReference type="PRINTS" id="PR00080">
    <property type="entry name" value="SDRFAMILY"/>
</dbReference>
<dbReference type="SMART" id="SM00822">
    <property type="entry name" value="PKS_KR"/>
    <property type="match status" value="1"/>
</dbReference>
<dbReference type="InterPro" id="IPR020904">
    <property type="entry name" value="Sc_DH/Rdtase_CS"/>
</dbReference>
<dbReference type="InterPro" id="IPR057326">
    <property type="entry name" value="KR_dom"/>
</dbReference>
<proteinExistence type="inferred from homology"/>
<gene>
    <name evidence="4" type="ORF">UFOPK4422_01690</name>
</gene>
<evidence type="ECO:0000256" key="2">
    <source>
        <dbReference type="ARBA" id="ARBA00023002"/>
    </source>
</evidence>
<dbReference type="InterPro" id="IPR036291">
    <property type="entry name" value="NAD(P)-bd_dom_sf"/>
</dbReference>
<comment type="similarity">
    <text evidence="1">Belongs to the short-chain dehydrogenases/reductases (SDR) family.</text>
</comment>
<dbReference type="Pfam" id="PF00106">
    <property type="entry name" value="adh_short"/>
    <property type="match status" value="1"/>
</dbReference>
<dbReference type="EMBL" id="CAFBRX010000253">
    <property type="protein sequence ID" value="CAB5136938.1"/>
    <property type="molecule type" value="Genomic_DNA"/>
</dbReference>